<reference evidence="2" key="1">
    <citation type="journal article" date="2014" name="Int. J. Syst. Evol. Microbiol.">
        <title>Complete genome sequence of Corynebacterium casei LMG S-19264T (=DSM 44701T), isolated from a smear-ripened cheese.</title>
        <authorList>
            <consortium name="US DOE Joint Genome Institute (JGI-PGF)"/>
            <person name="Walter F."/>
            <person name="Albersmeier A."/>
            <person name="Kalinowski J."/>
            <person name="Ruckert C."/>
        </authorList>
    </citation>
    <scope>NUCLEOTIDE SEQUENCE</scope>
    <source>
        <strain evidence="2">CGMCC 4.7306</strain>
    </source>
</reference>
<sequence length="89" mass="10363">MTVLAWHLITKDQDYAFARPSLVQHKRRKLELAAGAPSERGNHRRPGAAYNDRDRRTAERQEAERAEHAYQVLTSHWQTRPGHPIPQRT</sequence>
<dbReference type="AlphaFoldDB" id="A0A917SGX2"/>
<feature type="compositionally biased region" description="Basic and acidic residues" evidence="1">
    <location>
        <begin position="51"/>
        <end position="67"/>
    </location>
</feature>
<proteinExistence type="predicted"/>
<comment type="caution">
    <text evidence="2">The sequence shown here is derived from an EMBL/GenBank/DDBJ whole genome shotgun (WGS) entry which is preliminary data.</text>
</comment>
<protein>
    <submittedName>
        <fullName evidence="2">Uncharacterized protein</fullName>
    </submittedName>
</protein>
<reference evidence="2" key="2">
    <citation type="submission" date="2020-09" db="EMBL/GenBank/DDBJ databases">
        <authorList>
            <person name="Sun Q."/>
            <person name="Zhou Y."/>
        </authorList>
    </citation>
    <scope>NUCLEOTIDE SEQUENCE</scope>
    <source>
        <strain evidence="2">CGMCC 4.7306</strain>
    </source>
</reference>
<keyword evidence="3" id="KW-1185">Reference proteome</keyword>
<dbReference type="EMBL" id="BMMZ01000012">
    <property type="protein sequence ID" value="GGL76757.1"/>
    <property type="molecule type" value="Genomic_DNA"/>
</dbReference>
<organism evidence="2 3">
    <name type="scientific">Microlunatus endophyticus</name>
    <dbReference type="NCBI Taxonomy" id="1716077"/>
    <lineage>
        <taxon>Bacteria</taxon>
        <taxon>Bacillati</taxon>
        <taxon>Actinomycetota</taxon>
        <taxon>Actinomycetes</taxon>
        <taxon>Propionibacteriales</taxon>
        <taxon>Propionibacteriaceae</taxon>
        <taxon>Microlunatus</taxon>
    </lineage>
</organism>
<evidence type="ECO:0000313" key="2">
    <source>
        <dbReference type="EMBL" id="GGL76757.1"/>
    </source>
</evidence>
<dbReference type="RefSeq" id="WP_229670394.1">
    <property type="nucleotide sequence ID" value="NZ_BMMZ01000012.1"/>
</dbReference>
<accession>A0A917SGX2</accession>
<feature type="region of interest" description="Disordered" evidence="1">
    <location>
        <begin position="32"/>
        <end position="67"/>
    </location>
</feature>
<name>A0A917SGX2_9ACTN</name>
<evidence type="ECO:0000313" key="3">
    <source>
        <dbReference type="Proteomes" id="UP000613840"/>
    </source>
</evidence>
<evidence type="ECO:0000256" key="1">
    <source>
        <dbReference type="SAM" id="MobiDB-lite"/>
    </source>
</evidence>
<gene>
    <name evidence="2" type="ORF">GCM10011575_38610</name>
</gene>
<dbReference type="Proteomes" id="UP000613840">
    <property type="component" value="Unassembled WGS sequence"/>
</dbReference>